<dbReference type="Proteomes" id="UP001500221">
    <property type="component" value="Unassembled WGS sequence"/>
</dbReference>
<gene>
    <name evidence="3" type="ORF">GCM10023340_15240</name>
</gene>
<dbReference type="InterPro" id="IPR012938">
    <property type="entry name" value="Glc/Sorbosone_DH"/>
</dbReference>
<dbReference type="Gene3D" id="2.120.10.30">
    <property type="entry name" value="TolB, C-terminal domain"/>
    <property type="match status" value="1"/>
</dbReference>
<dbReference type="InterPro" id="IPR000601">
    <property type="entry name" value="PKD_dom"/>
</dbReference>
<dbReference type="PANTHER" id="PTHR19328">
    <property type="entry name" value="HEDGEHOG-INTERACTING PROTEIN"/>
    <property type="match status" value="1"/>
</dbReference>
<dbReference type="InterPro" id="IPR022409">
    <property type="entry name" value="PKD/Chitinase_dom"/>
</dbReference>
<feature type="region of interest" description="Disordered" evidence="1">
    <location>
        <begin position="1"/>
        <end position="55"/>
    </location>
</feature>
<dbReference type="SUPFAM" id="SSF50952">
    <property type="entry name" value="Soluble quinoprotein glucose dehydrogenase"/>
    <property type="match status" value="1"/>
</dbReference>
<dbReference type="Pfam" id="PF07995">
    <property type="entry name" value="GSDH"/>
    <property type="match status" value="1"/>
</dbReference>
<proteinExistence type="predicted"/>
<dbReference type="SUPFAM" id="SSF49299">
    <property type="entry name" value="PKD domain"/>
    <property type="match status" value="1"/>
</dbReference>
<keyword evidence="4" id="KW-1185">Reference proteome</keyword>
<evidence type="ECO:0000313" key="3">
    <source>
        <dbReference type="EMBL" id="GAA5145615.1"/>
    </source>
</evidence>
<evidence type="ECO:0000259" key="2">
    <source>
        <dbReference type="PROSITE" id="PS50093"/>
    </source>
</evidence>
<reference evidence="4" key="1">
    <citation type="journal article" date="2019" name="Int. J. Syst. Evol. Microbiol.">
        <title>The Global Catalogue of Microorganisms (GCM) 10K type strain sequencing project: providing services to taxonomists for standard genome sequencing and annotation.</title>
        <authorList>
            <consortium name="The Broad Institute Genomics Platform"/>
            <consortium name="The Broad Institute Genome Sequencing Center for Infectious Disease"/>
            <person name="Wu L."/>
            <person name="Ma J."/>
        </authorList>
    </citation>
    <scope>NUCLEOTIDE SEQUENCE [LARGE SCALE GENOMIC DNA]</scope>
    <source>
        <strain evidence="4">JCM 18459</strain>
    </source>
</reference>
<name>A0ABP9PF78_9ACTN</name>
<dbReference type="SMART" id="SM00089">
    <property type="entry name" value="PKD"/>
    <property type="match status" value="1"/>
</dbReference>
<feature type="domain" description="PKD" evidence="2">
    <location>
        <begin position="529"/>
        <end position="619"/>
    </location>
</feature>
<dbReference type="CDD" id="cd00146">
    <property type="entry name" value="PKD"/>
    <property type="match status" value="1"/>
</dbReference>
<sequence>MPATGHEGHSHQADQDQGHAGHDHATGTLRTGGSGHGYGYEADGRKTGDRKVAAADSPTFQKVTLNDRPGEPMDLAVLPNSDVLHTTRAGVIWRNDARTGVNSVVGKIDVYNHDEEGLQSIALDPNFSMKKNNWVYLYYSPPLKTPKDDPATLSINEGDAPLEGKPWQFKKYKGYIQLSKFKYANGKVWNGTERKIMQVPVDRGICCHVGGDIVFDSAGNLLLATGDDSNPFESDGFAPLDERAMRNPAFDAQRTAANTNDLRGKILRIKPKAGAKAGYTIPKGNLFKKGTPKTKPQIYAMGLRNPFRIEINPRTDDLYVADYSPDANTADPKRGPAGHGKWAVIDKPSNYGWPYCATRRLPYNDYNFATEKSGKKFNCKAPVNTSVHNTGLRKLPPVVQPEIWYTYPKSKQFPLLGEGGISPMAGPAYQYDKRTEKQKQPVAWPRRFSGTPLLYEWSRDWVRGVNVKRNGVALQKVIAGIVTDNPMDMEFGPDGALYILEYGDGYFAENPDAQLSRVDFLGGSPNRSPKPKISADPVNGKKPLKVQFSSKGTKDPDGDKLRYKWDFNGDGKFDATGRNPVHTYKKNGLFRATLTVTDVGGKHRGRHASADIDVLVGNQAPVLEFVTPTPEDTFEFGDVVQYEVKVTDDQPVDCNDVTVTYILGHATHGHPQSTAGGCTGSLRTTVPGGHDPATDDLSAVFVAQYSDGRQAGSAEVRLQPSGSN</sequence>
<accession>A0ABP9PF78</accession>
<feature type="compositionally biased region" description="Basic and acidic residues" evidence="1">
    <location>
        <begin position="1"/>
        <end position="25"/>
    </location>
</feature>
<organism evidence="3 4">
    <name type="scientific">Nocardioides marinquilinus</name>
    <dbReference type="NCBI Taxonomy" id="1210400"/>
    <lineage>
        <taxon>Bacteria</taxon>
        <taxon>Bacillati</taxon>
        <taxon>Actinomycetota</taxon>
        <taxon>Actinomycetes</taxon>
        <taxon>Propionibacteriales</taxon>
        <taxon>Nocardioidaceae</taxon>
        <taxon>Nocardioides</taxon>
    </lineage>
</organism>
<dbReference type="EMBL" id="BAABKG010000002">
    <property type="protein sequence ID" value="GAA5145615.1"/>
    <property type="molecule type" value="Genomic_DNA"/>
</dbReference>
<dbReference type="InterPro" id="IPR013783">
    <property type="entry name" value="Ig-like_fold"/>
</dbReference>
<dbReference type="InterPro" id="IPR011042">
    <property type="entry name" value="6-blade_b-propeller_TolB-like"/>
</dbReference>
<dbReference type="Gene3D" id="2.60.40.10">
    <property type="entry name" value="Immunoglobulins"/>
    <property type="match status" value="1"/>
</dbReference>
<feature type="region of interest" description="Disordered" evidence="1">
    <location>
        <begin position="518"/>
        <end position="557"/>
    </location>
</feature>
<evidence type="ECO:0000256" key="1">
    <source>
        <dbReference type="SAM" id="MobiDB-lite"/>
    </source>
</evidence>
<dbReference type="InterPro" id="IPR011041">
    <property type="entry name" value="Quinoprot_gluc/sorb_DH_b-prop"/>
</dbReference>
<comment type="caution">
    <text evidence="3">The sequence shown here is derived from an EMBL/GenBank/DDBJ whole genome shotgun (WGS) entry which is preliminary data.</text>
</comment>
<dbReference type="Pfam" id="PF18911">
    <property type="entry name" value="PKD_4"/>
    <property type="match status" value="1"/>
</dbReference>
<dbReference type="InterPro" id="IPR035986">
    <property type="entry name" value="PKD_dom_sf"/>
</dbReference>
<dbReference type="PROSITE" id="PS50093">
    <property type="entry name" value="PKD"/>
    <property type="match status" value="1"/>
</dbReference>
<evidence type="ECO:0000313" key="4">
    <source>
        <dbReference type="Proteomes" id="UP001500221"/>
    </source>
</evidence>
<protein>
    <recommendedName>
        <fullName evidence="2">PKD domain-containing protein</fullName>
    </recommendedName>
</protein>
<feature type="compositionally biased region" description="Basic and acidic residues" evidence="1">
    <location>
        <begin position="42"/>
        <end position="53"/>
    </location>
</feature>
<dbReference type="PANTHER" id="PTHR19328:SF75">
    <property type="entry name" value="ALDOSE SUGAR DEHYDROGENASE YLII"/>
    <property type="match status" value="1"/>
</dbReference>